<organism evidence="3 4">
    <name type="scientific">Roseateles aquatilis</name>
    <dbReference type="NCBI Taxonomy" id="431061"/>
    <lineage>
        <taxon>Bacteria</taxon>
        <taxon>Pseudomonadati</taxon>
        <taxon>Pseudomonadota</taxon>
        <taxon>Betaproteobacteria</taxon>
        <taxon>Burkholderiales</taxon>
        <taxon>Sphaerotilaceae</taxon>
        <taxon>Roseateles</taxon>
    </lineage>
</organism>
<feature type="region of interest" description="Disordered" evidence="1">
    <location>
        <begin position="135"/>
        <end position="221"/>
    </location>
</feature>
<accession>A0A246JFW2</accession>
<comment type="caution">
    <text evidence="3">The sequence shown here is derived from an EMBL/GenBank/DDBJ whole genome shotgun (WGS) entry which is preliminary data.</text>
</comment>
<sequence>MWEAPDAKAHYREAPALHSPTAAIPPWNAAKFSEASSEASRGGRLAAILQGPNDAMMIQRLSRRPLGVLCAMALLALAPAAHAQWKWRDADGRVQYSDRPPPPGIADKDILSRPSNTQRAIAMPAAAGASAAASAASAPARAASEVSSRDKVDRERKAAEDKARNEAKAENCRQAQNRLRVLESGVRLRSGTESGESQPMTEAMRQEQVRQMQSVVSSNCN</sequence>
<dbReference type="InterPro" id="IPR025392">
    <property type="entry name" value="DUF4124"/>
</dbReference>
<dbReference type="EMBL" id="NIOF01000003">
    <property type="protein sequence ID" value="OWQ91515.1"/>
    <property type="molecule type" value="Genomic_DNA"/>
</dbReference>
<proteinExistence type="predicted"/>
<reference evidence="3 4" key="1">
    <citation type="journal article" date="2008" name="Int. J. Syst. Evol. Microbiol.">
        <title>Description of Roseateles aquatilis sp. nov. and Roseateles terrae sp. nov., in the class Betaproteobacteria, and emended description of the genus Roseateles.</title>
        <authorList>
            <person name="Gomila M."/>
            <person name="Bowien B."/>
            <person name="Falsen E."/>
            <person name="Moore E.R."/>
            <person name="Lalucat J."/>
        </authorList>
    </citation>
    <scope>NUCLEOTIDE SEQUENCE [LARGE SCALE GENOMIC DNA]</scope>
    <source>
        <strain evidence="3 4">CCUG 48205</strain>
    </source>
</reference>
<feature type="compositionally biased region" description="Polar residues" evidence="1">
    <location>
        <begin position="209"/>
        <end position="221"/>
    </location>
</feature>
<evidence type="ECO:0000313" key="3">
    <source>
        <dbReference type="EMBL" id="OWQ91515.1"/>
    </source>
</evidence>
<evidence type="ECO:0000256" key="1">
    <source>
        <dbReference type="SAM" id="MobiDB-lite"/>
    </source>
</evidence>
<evidence type="ECO:0000259" key="2">
    <source>
        <dbReference type="Pfam" id="PF13511"/>
    </source>
</evidence>
<protein>
    <recommendedName>
        <fullName evidence="2">DUF4124 domain-containing protein</fullName>
    </recommendedName>
</protein>
<gene>
    <name evidence="3" type="ORF">CDN99_10245</name>
</gene>
<keyword evidence="4" id="KW-1185">Reference proteome</keyword>
<dbReference type="Proteomes" id="UP000197468">
    <property type="component" value="Unassembled WGS sequence"/>
</dbReference>
<dbReference type="Pfam" id="PF13511">
    <property type="entry name" value="DUF4124"/>
    <property type="match status" value="1"/>
</dbReference>
<feature type="compositionally biased region" description="Basic and acidic residues" evidence="1">
    <location>
        <begin position="147"/>
        <end position="171"/>
    </location>
</feature>
<feature type="compositionally biased region" description="Polar residues" evidence="1">
    <location>
        <begin position="191"/>
        <end position="200"/>
    </location>
</feature>
<feature type="compositionally biased region" description="Low complexity" evidence="1">
    <location>
        <begin position="135"/>
        <end position="146"/>
    </location>
</feature>
<dbReference type="AlphaFoldDB" id="A0A246JFW2"/>
<feature type="domain" description="DUF4124" evidence="2">
    <location>
        <begin position="71"/>
        <end position="123"/>
    </location>
</feature>
<evidence type="ECO:0000313" key="4">
    <source>
        <dbReference type="Proteomes" id="UP000197468"/>
    </source>
</evidence>
<name>A0A246JFW2_9BURK</name>